<protein>
    <submittedName>
        <fullName evidence="1">Uncharacterized protein</fullName>
    </submittedName>
</protein>
<organism evidence="1 2">
    <name type="scientific">Solanum commersonii</name>
    <name type="common">Commerson's wild potato</name>
    <name type="synonym">Commerson's nightshade</name>
    <dbReference type="NCBI Taxonomy" id="4109"/>
    <lineage>
        <taxon>Eukaryota</taxon>
        <taxon>Viridiplantae</taxon>
        <taxon>Streptophyta</taxon>
        <taxon>Embryophyta</taxon>
        <taxon>Tracheophyta</taxon>
        <taxon>Spermatophyta</taxon>
        <taxon>Magnoliopsida</taxon>
        <taxon>eudicotyledons</taxon>
        <taxon>Gunneridae</taxon>
        <taxon>Pentapetalae</taxon>
        <taxon>asterids</taxon>
        <taxon>lamiids</taxon>
        <taxon>Solanales</taxon>
        <taxon>Solanaceae</taxon>
        <taxon>Solanoideae</taxon>
        <taxon>Solaneae</taxon>
        <taxon>Solanum</taxon>
    </lineage>
</organism>
<dbReference type="AlphaFoldDB" id="A0A9J5YIJ4"/>
<proteinExistence type="predicted"/>
<name>A0A9J5YIJ4_SOLCO</name>
<accession>A0A9J5YIJ4</accession>
<sequence>MYEAATAFANEVDVGTPTDDGFLADWWNSLYSMFSSIQAKYAQDPYAEAARTMDNVVCQVPFVVPSSSPQRAPFVTDISHQIELIPNMPQQREDIDEAEDIEQTMNMEPILNTPEKAMLPVLDPS</sequence>
<comment type="caution">
    <text evidence="1">The sequence shown here is derived from an EMBL/GenBank/DDBJ whole genome shotgun (WGS) entry which is preliminary data.</text>
</comment>
<dbReference type="Proteomes" id="UP000824120">
    <property type="component" value="Chromosome 6"/>
</dbReference>
<evidence type="ECO:0000313" key="2">
    <source>
        <dbReference type="Proteomes" id="UP000824120"/>
    </source>
</evidence>
<evidence type="ECO:0000313" key="1">
    <source>
        <dbReference type="EMBL" id="KAG5599623.1"/>
    </source>
</evidence>
<gene>
    <name evidence="1" type="ORF">H5410_030993</name>
</gene>
<dbReference type="OrthoDB" id="10319671at2759"/>
<reference evidence="1 2" key="1">
    <citation type="submission" date="2020-09" db="EMBL/GenBank/DDBJ databases">
        <title>De no assembly of potato wild relative species, Solanum commersonii.</title>
        <authorList>
            <person name="Cho K."/>
        </authorList>
    </citation>
    <scope>NUCLEOTIDE SEQUENCE [LARGE SCALE GENOMIC DNA]</scope>
    <source>
        <strain evidence="1">LZ3.2</strain>
        <tissue evidence="1">Leaf</tissue>
    </source>
</reference>
<keyword evidence="2" id="KW-1185">Reference proteome</keyword>
<dbReference type="EMBL" id="JACXVP010000006">
    <property type="protein sequence ID" value="KAG5599623.1"/>
    <property type="molecule type" value="Genomic_DNA"/>
</dbReference>